<evidence type="ECO:0000256" key="1">
    <source>
        <dbReference type="SAM" id="Phobius"/>
    </source>
</evidence>
<keyword evidence="1" id="KW-1133">Transmembrane helix</keyword>
<reference evidence="2 3" key="1">
    <citation type="journal article" date="2016" name="Nat. Commun.">
        <title>Extremotolerant tardigrade genome and improved radiotolerance of human cultured cells by tardigrade-unique protein.</title>
        <authorList>
            <person name="Hashimoto T."/>
            <person name="Horikawa D.D."/>
            <person name="Saito Y."/>
            <person name="Kuwahara H."/>
            <person name="Kozuka-Hata H."/>
            <person name="Shin-I T."/>
            <person name="Minakuchi Y."/>
            <person name="Ohishi K."/>
            <person name="Motoyama A."/>
            <person name="Aizu T."/>
            <person name="Enomoto A."/>
            <person name="Kondo K."/>
            <person name="Tanaka S."/>
            <person name="Hara Y."/>
            <person name="Koshikawa S."/>
            <person name="Sagara H."/>
            <person name="Miura T."/>
            <person name="Yokobori S."/>
            <person name="Miyagawa K."/>
            <person name="Suzuki Y."/>
            <person name="Kubo T."/>
            <person name="Oyama M."/>
            <person name="Kohara Y."/>
            <person name="Fujiyama A."/>
            <person name="Arakawa K."/>
            <person name="Katayama T."/>
            <person name="Toyoda A."/>
            <person name="Kunieda T."/>
        </authorList>
    </citation>
    <scope>NUCLEOTIDE SEQUENCE [LARGE SCALE GENOMIC DNA]</scope>
    <source>
        <strain evidence="2 3">YOKOZUNA-1</strain>
    </source>
</reference>
<feature type="transmembrane region" description="Helical" evidence="1">
    <location>
        <begin position="20"/>
        <end position="45"/>
    </location>
</feature>
<dbReference type="EMBL" id="BDGG01000001">
    <property type="protein sequence ID" value="GAU87172.1"/>
    <property type="molecule type" value="Genomic_DNA"/>
</dbReference>
<dbReference type="AlphaFoldDB" id="A0A1D1UHR5"/>
<keyword evidence="3" id="KW-1185">Reference proteome</keyword>
<accession>A0A1D1UHR5</accession>
<sequence length="314" mass="34211">MAGSGKKARSAMFLTYPDGFKRLGIAQIVVGLLCIGMKIGVFVIAGNEEHGLSYYFLSSGSRNLAYVPMGIFVGALSVIAGGLSFTIASHLTDKALRTIPVGPKVRIYRYFSGGALVFAVFMGCFNAYLARLTSDWFSMCMTTNRFVASGQNIIAVQEDGSRNVDFVCRMVPLTKYGLFVLHLFLALAGLAMIIMCIVALTRYPAIDGGFVMTQNSVAASVPQRTPPPQVVTAPVNPGNGTLAQPYQQPTQSYIQQYPPAQPYQQPPQPVYQQYLTGPQVQYQAPPMLQHPPPPVHQVQYNEEAYGRTCGDTFV</sequence>
<evidence type="ECO:0000313" key="2">
    <source>
        <dbReference type="EMBL" id="GAU87172.1"/>
    </source>
</evidence>
<feature type="transmembrane region" description="Helical" evidence="1">
    <location>
        <begin position="179"/>
        <end position="200"/>
    </location>
</feature>
<name>A0A1D1UHR5_RAMVA</name>
<proteinExistence type="predicted"/>
<comment type="caution">
    <text evidence="2">The sequence shown here is derived from an EMBL/GenBank/DDBJ whole genome shotgun (WGS) entry which is preliminary data.</text>
</comment>
<evidence type="ECO:0000313" key="3">
    <source>
        <dbReference type="Proteomes" id="UP000186922"/>
    </source>
</evidence>
<keyword evidence="1" id="KW-0812">Transmembrane</keyword>
<dbReference type="Proteomes" id="UP000186922">
    <property type="component" value="Unassembled WGS sequence"/>
</dbReference>
<feature type="transmembrane region" description="Helical" evidence="1">
    <location>
        <begin position="107"/>
        <end position="129"/>
    </location>
</feature>
<protein>
    <submittedName>
        <fullName evidence="2">Uncharacterized protein</fullName>
    </submittedName>
</protein>
<keyword evidence="1" id="KW-0472">Membrane</keyword>
<organism evidence="2 3">
    <name type="scientific">Ramazzottius varieornatus</name>
    <name type="common">Water bear</name>
    <name type="synonym">Tardigrade</name>
    <dbReference type="NCBI Taxonomy" id="947166"/>
    <lineage>
        <taxon>Eukaryota</taxon>
        <taxon>Metazoa</taxon>
        <taxon>Ecdysozoa</taxon>
        <taxon>Tardigrada</taxon>
        <taxon>Eutardigrada</taxon>
        <taxon>Parachela</taxon>
        <taxon>Hypsibioidea</taxon>
        <taxon>Ramazzottiidae</taxon>
        <taxon>Ramazzottius</taxon>
    </lineage>
</organism>
<feature type="transmembrane region" description="Helical" evidence="1">
    <location>
        <begin position="65"/>
        <end position="87"/>
    </location>
</feature>
<gene>
    <name evidence="2" type="primary">RvY_00063-1</name>
    <name evidence="2" type="synonym">RvY_00063.1</name>
    <name evidence="2" type="ORF">RvY_00063</name>
</gene>